<evidence type="ECO:0000313" key="1">
    <source>
        <dbReference type="EMBL" id="NXX46289.1"/>
    </source>
</evidence>
<accession>A0A852JBA9</accession>
<dbReference type="EMBL" id="WAAF01012996">
    <property type="protein sequence ID" value="NXX46289.1"/>
    <property type="molecule type" value="Genomic_DNA"/>
</dbReference>
<protein>
    <submittedName>
        <fullName evidence="1">IPIL1 protein</fullName>
    </submittedName>
</protein>
<organism evidence="1 2">
    <name type="scientific">Tricholaema leucomelas</name>
    <name type="common">pied barbet</name>
    <dbReference type="NCBI Taxonomy" id="240729"/>
    <lineage>
        <taxon>Eukaryota</taxon>
        <taxon>Metazoa</taxon>
        <taxon>Chordata</taxon>
        <taxon>Craniata</taxon>
        <taxon>Vertebrata</taxon>
        <taxon>Euteleostomi</taxon>
        <taxon>Archelosauria</taxon>
        <taxon>Archosauria</taxon>
        <taxon>Dinosauria</taxon>
        <taxon>Saurischia</taxon>
        <taxon>Theropoda</taxon>
        <taxon>Coelurosauria</taxon>
        <taxon>Aves</taxon>
        <taxon>Neognathae</taxon>
        <taxon>Neoaves</taxon>
        <taxon>Telluraves</taxon>
        <taxon>Coraciimorphae</taxon>
        <taxon>Piciformes</taxon>
        <taxon>Lybiidae</taxon>
        <taxon>Tricholaema lacrymosa</taxon>
    </lineage>
</organism>
<name>A0A852JBA9_9PICI</name>
<feature type="non-terminal residue" evidence="1">
    <location>
        <position position="1"/>
    </location>
</feature>
<evidence type="ECO:0000313" key="2">
    <source>
        <dbReference type="Proteomes" id="UP000627253"/>
    </source>
</evidence>
<feature type="non-terminal residue" evidence="1">
    <location>
        <position position="155"/>
    </location>
</feature>
<keyword evidence="2" id="KW-1185">Reference proteome</keyword>
<proteinExistence type="predicted"/>
<dbReference type="Proteomes" id="UP000627253">
    <property type="component" value="Unassembled WGS sequence"/>
</dbReference>
<comment type="caution">
    <text evidence="1">The sequence shown here is derived from an EMBL/GenBank/DDBJ whole genome shotgun (WGS) entry which is preliminary data.</text>
</comment>
<gene>
    <name evidence="1" type="primary">Itpripl1_3</name>
    <name evidence="1" type="ORF">TRILEU_R15711</name>
</gene>
<sequence>SWNVQEKSITYFLDVCLWPPHGHTFSLEPDTTGQMPVRSVKVHVGLECVCSREKLLGDTVCFLHHSIDNLPRDQSSYLLCNLCTHSYLDLEKVSCWVQHLVSSAWLLLPQSYHWQLKVLPSSKSCVFKLTGISKMDICTELSFAVQPDSTGASLV</sequence>
<dbReference type="AlphaFoldDB" id="A0A852JBA9"/>
<dbReference type="OrthoDB" id="9390510at2759"/>
<reference evidence="1" key="1">
    <citation type="submission" date="2020-02" db="EMBL/GenBank/DDBJ databases">
        <title>Bird 10,000 Genomes (B10K) Project - Family phase.</title>
        <authorList>
            <person name="Zhang G."/>
        </authorList>
    </citation>
    <scope>NUCLEOTIDE SEQUENCE</scope>
    <source>
        <strain evidence="1">B10K-DU-002-37</strain>
        <tissue evidence="1">Muscle</tissue>
    </source>
</reference>